<reference evidence="9" key="1">
    <citation type="journal article" date="2014" name="Int. J. Syst. Evol. Microbiol.">
        <title>Complete genome sequence of Corynebacterium casei LMG S-19264T (=DSM 44701T), isolated from a smear-ripened cheese.</title>
        <authorList>
            <consortium name="US DOE Joint Genome Institute (JGI-PGF)"/>
            <person name="Walter F."/>
            <person name="Albersmeier A."/>
            <person name="Kalinowski J."/>
            <person name="Ruckert C."/>
        </authorList>
    </citation>
    <scope>NUCLEOTIDE SEQUENCE</scope>
    <source>
        <strain evidence="9">JCM 3086</strain>
    </source>
</reference>
<sequence length="549" mass="59550">MRPSSVTLAGSRTAAIAHTRGQRALTACGLGLFAVLPALSALPAAAASTPPAARAHRAAPPSLPGPETGTAAYLEAVRHNPQLLHRFMERLPKGGDLHNHLSGAVTTEYLIQLAAEDGLCIETSTMTAVAPPCGPGTRPAAEAGTDPAFRDAIVRAWSMQDFPAGGNGHDHFFATFGKFGEVTWRHPGKLLAEVADTAAEQNQFYLETMTTPASDGAKKLATEVGWDDDLARLHGELVAGGKLDRLVTQARQEADKAEAEFRATARCGTDRAHPGCALEVRWISQGSRGSVPEQVFTQLALGMRLAERDDRFVAVNLVQPEDGERALADYQLQMRMVKYLHGVYPRAHVTLHAGELWPGLVKPEDLKFHIRQAVSVAGAERIGHGVDLVHEDNWQDTAHTMAAREIAVEVPFTSNAQILGVKGADHPFNTYRRFGVPVVLATDDPGVSRTDITRQYAYAAETYGLTYPTLKNLARASLEYAFLPGQSLWRGNPTRDGYRPVSACRTARPGSPEPRPECRRLLANSPKARAEWRQETAFLAFERAFGRGN</sequence>
<dbReference type="GO" id="GO:0046872">
    <property type="term" value="F:metal ion binding"/>
    <property type="evidence" value="ECO:0007669"/>
    <property type="project" value="UniProtKB-KW"/>
</dbReference>
<evidence type="ECO:0000259" key="8">
    <source>
        <dbReference type="Pfam" id="PF00962"/>
    </source>
</evidence>
<dbReference type="PANTHER" id="PTHR11409:SF43">
    <property type="entry name" value="ADENOSINE DEAMINASE"/>
    <property type="match status" value="1"/>
</dbReference>
<dbReference type="InterPro" id="IPR032466">
    <property type="entry name" value="Metal_Hydrolase"/>
</dbReference>
<evidence type="ECO:0000256" key="6">
    <source>
        <dbReference type="ARBA" id="ARBA00022833"/>
    </source>
</evidence>
<proteinExistence type="inferred from homology"/>
<dbReference type="GO" id="GO:0004000">
    <property type="term" value="F:adenosine deaminase activity"/>
    <property type="evidence" value="ECO:0007669"/>
    <property type="project" value="TreeGrafter"/>
</dbReference>
<evidence type="ECO:0000256" key="7">
    <source>
        <dbReference type="SAM" id="MobiDB-lite"/>
    </source>
</evidence>
<dbReference type="EMBL" id="BMQA01000026">
    <property type="protein sequence ID" value="GGJ41716.1"/>
    <property type="molecule type" value="Genomic_DNA"/>
</dbReference>
<gene>
    <name evidence="9" type="primary">add</name>
    <name evidence="9" type="ORF">GCM10010121_060980</name>
</gene>
<keyword evidence="5" id="KW-0378">Hydrolase</keyword>
<dbReference type="Pfam" id="PF00962">
    <property type="entry name" value="A_deaminase"/>
    <property type="match status" value="1"/>
</dbReference>
<keyword evidence="6" id="KW-0862">Zinc</keyword>
<dbReference type="GO" id="GO:0006154">
    <property type="term" value="P:adenosine catabolic process"/>
    <property type="evidence" value="ECO:0007669"/>
    <property type="project" value="TreeGrafter"/>
</dbReference>
<dbReference type="GO" id="GO:0043103">
    <property type="term" value="P:hypoxanthine salvage"/>
    <property type="evidence" value="ECO:0007669"/>
    <property type="project" value="TreeGrafter"/>
</dbReference>
<reference evidence="9" key="2">
    <citation type="submission" date="2020-09" db="EMBL/GenBank/DDBJ databases">
        <authorList>
            <person name="Sun Q."/>
            <person name="Ohkuma M."/>
        </authorList>
    </citation>
    <scope>NUCLEOTIDE SEQUENCE</scope>
    <source>
        <strain evidence="9">JCM 3086</strain>
    </source>
</reference>
<dbReference type="Proteomes" id="UP000657574">
    <property type="component" value="Unassembled WGS sequence"/>
</dbReference>
<evidence type="ECO:0000256" key="3">
    <source>
        <dbReference type="ARBA" id="ARBA00012784"/>
    </source>
</evidence>
<accession>A0A917NYQ4</accession>
<dbReference type="InterPro" id="IPR001365">
    <property type="entry name" value="A_deaminase_dom"/>
</dbReference>
<comment type="cofactor">
    <cofactor evidence="1">
        <name>Zn(2+)</name>
        <dbReference type="ChEBI" id="CHEBI:29105"/>
    </cofactor>
</comment>
<evidence type="ECO:0000256" key="1">
    <source>
        <dbReference type="ARBA" id="ARBA00001947"/>
    </source>
</evidence>
<organism evidence="9 10">
    <name type="scientific">Streptomyces brasiliensis</name>
    <dbReference type="NCBI Taxonomy" id="1954"/>
    <lineage>
        <taxon>Bacteria</taxon>
        <taxon>Bacillati</taxon>
        <taxon>Actinomycetota</taxon>
        <taxon>Actinomycetes</taxon>
        <taxon>Kitasatosporales</taxon>
        <taxon>Streptomycetaceae</taxon>
        <taxon>Streptomyces</taxon>
    </lineage>
</organism>
<evidence type="ECO:0000256" key="4">
    <source>
        <dbReference type="ARBA" id="ARBA00022723"/>
    </source>
</evidence>
<dbReference type="GO" id="GO:0046103">
    <property type="term" value="P:inosine biosynthetic process"/>
    <property type="evidence" value="ECO:0007669"/>
    <property type="project" value="TreeGrafter"/>
</dbReference>
<dbReference type="InterPro" id="IPR006330">
    <property type="entry name" value="Ado/ade_deaminase"/>
</dbReference>
<dbReference type="EC" id="3.5.4.4" evidence="3"/>
<evidence type="ECO:0000313" key="10">
    <source>
        <dbReference type="Proteomes" id="UP000657574"/>
    </source>
</evidence>
<dbReference type="Gene3D" id="3.20.20.140">
    <property type="entry name" value="Metal-dependent hydrolases"/>
    <property type="match status" value="1"/>
</dbReference>
<name>A0A917NYQ4_9ACTN</name>
<protein>
    <recommendedName>
        <fullName evidence="3">adenosine deaminase</fullName>
        <ecNumber evidence="3">3.5.4.4</ecNumber>
    </recommendedName>
</protein>
<dbReference type="AlphaFoldDB" id="A0A917NYQ4"/>
<comment type="similarity">
    <text evidence="2">Belongs to the metallo-dependent hydrolases superfamily. Adenosine and AMP deaminases family.</text>
</comment>
<keyword evidence="4" id="KW-0479">Metal-binding</keyword>
<comment type="caution">
    <text evidence="9">The sequence shown here is derived from an EMBL/GenBank/DDBJ whole genome shotgun (WGS) entry which is preliminary data.</text>
</comment>
<evidence type="ECO:0000256" key="2">
    <source>
        <dbReference type="ARBA" id="ARBA00006676"/>
    </source>
</evidence>
<dbReference type="PANTHER" id="PTHR11409">
    <property type="entry name" value="ADENOSINE DEAMINASE"/>
    <property type="match status" value="1"/>
</dbReference>
<keyword evidence="10" id="KW-1185">Reference proteome</keyword>
<evidence type="ECO:0000313" key="9">
    <source>
        <dbReference type="EMBL" id="GGJ41716.1"/>
    </source>
</evidence>
<feature type="domain" description="Adenosine deaminase" evidence="8">
    <location>
        <begin position="259"/>
        <end position="485"/>
    </location>
</feature>
<dbReference type="GO" id="GO:0005829">
    <property type="term" value="C:cytosol"/>
    <property type="evidence" value="ECO:0007669"/>
    <property type="project" value="TreeGrafter"/>
</dbReference>
<evidence type="ECO:0000256" key="5">
    <source>
        <dbReference type="ARBA" id="ARBA00022801"/>
    </source>
</evidence>
<feature type="region of interest" description="Disordered" evidence="7">
    <location>
        <begin position="500"/>
        <end position="519"/>
    </location>
</feature>
<dbReference type="SUPFAM" id="SSF51556">
    <property type="entry name" value="Metallo-dependent hydrolases"/>
    <property type="match status" value="1"/>
</dbReference>